<feature type="chain" id="PRO_5042929299" description="Yeast cell wall synthesis Kre9/Knh1-like N-terminal domain-containing protein" evidence="4">
    <location>
        <begin position="18"/>
        <end position="271"/>
    </location>
</feature>
<evidence type="ECO:0000256" key="3">
    <source>
        <dbReference type="SAM" id="Phobius"/>
    </source>
</evidence>
<comment type="caution">
    <text evidence="6">The sequence shown here is derived from an EMBL/GenBank/DDBJ whole genome shotgun (WGS) entry which is preliminary data.</text>
</comment>
<evidence type="ECO:0000313" key="6">
    <source>
        <dbReference type="EMBL" id="KAK5948428.1"/>
    </source>
</evidence>
<reference evidence="6 7" key="1">
    <citation type="submission" date="2022-12" db="EMBL/GenBank/DDBJ databases">
        <title>Genomic features and morphological characterization of a novel Knufia sp. strain isolated from spacecraft assembly facility.</title>
        <authorList>
            <person name="Teixeira M."/>
            <person name="Chander A.M."/>
            <person name="Stajich J.E."/>
            <person name="Venkateswaran K."/>
        </authorList>
    </citation>
    <scope>NUCLEOTIDE SEQUENCE [LARGE SCALE GENOMIC DNA]</scope>
    <source>
        <strain evidence="6 7">FJI-L2-BK-P2</strain>
    </source>
</reference>
<feature type="compositionally biased region" description="Low complexity" evidence="2">
    <location>
        <begin position="131"/>
        <end position="169"/>
    </location>
</feature>
<feature type="transmembrane region" description="Helical" evidence="3">
    <location>
        <begin position="248"/>
        <end position="270"/>
    </location>
</feature>
<dbReference type="AlphaFoldDB" id="A0AAN8ECX1"/>
<protein>
    <recommendedName>
        <fullName evidence="5">Yeast cell wall synthesis Kre9/Knh1-like N-terminal domain-containing protein</fullName>
    </recommendedName>
</protein>
<feature type="signal peptide" evidence="4">
    <location>
        <begin position="1"/>
        <end position="17"/>
    </location>
</feature>
<evidence type="ECO:0000256" key="1">
    <source>
        <dbReference type="ARBA" id="ARBA00022729"/>
    </source>
</evidence>
<name>A0AAN8ECX1_9EURO</name>
<sequence>MMKSVISAAGFVAAASAFTQPTSQTFGALLTPDLSSPVTTGQTYSVTWAPSSVAGQTVSLVLCNGPGSNCQLQGAAIVEGVSAAAGSYSWSVPCSLSEGTQNTDSGYGMLIIVDGTGEFQYSTQFSVTKGSSCGAETTTTSASTSTPSTTLTTSASTSSSAVTTSASTSYPDGGKSWYGWATTMNTTTTTPLGTATSSSKYSYTKAPEVQTSTTKAAEASSSVYASHVSSSAAAVATSATPKPYTGAAALPTAFANVVGVVGFAGLAMFAL</sequence>
<dbReference type="Pfam" id="PF10342">
    <property type="entry name" value="Kre9_KNH"/>
    <property type="match status" value="1"/>
</dbReference>
<dbReference type="PANTHER" id="PTHR40633">
    <property type="entry name" value="MATRIX PROTEIN, PUTATIVE (AFU_ORTHOLOGUE AFUA_8G05410)-RELATED"/>
    <property type="match status" value="1"/>
</dbReference>
<dbReference type="EMBL" id="JAKLMC020000048">
    <property type="protein sequence ID" value="KAK5948428.1"/>
    <property type="molecule type" value="Genomic_DNA"/>
</dbReference>
<keyword evidence="3" id="KW-1133">Transmembrane helix</keyword>
<dbReference type="InterPro" id="IPR052982">
    <property type="entry name" value="SRP1/TIP1-like"/>
</dbReference>
<keyword evidence="3" id="KW-0472">Membrane</keyword>
<dbReference type="Proteomes" id="UP001316803">
    <property type="component" value="Unassembled WGS sequence"/>
</dbReference>
<proteinExistence type="predicted"/>
<evidence type="ECO:0000313" key="7">
    <source>
        <dbReference type="Proteomes" id="UP001316803"/>
    </source>
</evidence>
<accession>A0AAN8ECX1</accession>
<evidence type="ECO:0000256" key="2">
    <source>
        <dbReference type="SAM" id="MobiDB-lite"/>
    </source>
</evidence>
<gene>
    <name evidence="6" type="ORF">OHC33_010602</name>
</gene>
<dbReference type="PANTHER" id="PTHR40633:SF1">
    <property type="entry name" value="GPI ANCHORED SERINE-THREONINE RICH PROTEIN (AFU_ORTHOLOGUE AFUA_1G03630)"/>
    <property type="match status" value="1"/>
</dbReference>
<feature type="region of interest" description="Disordered" evidence="2">
    <location>
        <begin position="129"/>
        <end position="171"/>
    </location>
</feature>
<keyword evidence="3" id="KW-0812">Transmembrane</keyword>
<dbReference type="InterPro" id="IPR018466">
    <property type="entry name" value="Kre9/Knh1-like_N"/>
</dbReference>
<evidence type="ECO:0000259" key="5">
    <source>
        <dbReference type="Pfam" id="PF10342"/>
    </source>
</evidence>
<evidence type="ECO:0000256" key="4">
    <source>
        <dbReference type="SAM" id="SignalP"/>
    </source>
</evidence>
<keyword evidence="7" id="KW-1185">Reference proteome</keyword>
<keyword evidence="1 4" id="KW-0732">Signal</keyword>
<feature type="domain" description="Yeast cell wall synthesis Kre9/Knh1-like N-terminal" evidence="5">
    <location>
        <begin position="31"/>
        <end position="127"/>
    </location>
</feature>
<organism evidence="6 7">
    <name type="scientific">Knufia fluminis</name>
    <dbReference type="NCBI Taxonomy" id="191047"/>
    <lineage>
        <taxon>Eukaryota</taxon>
        <taxon>Fungi</taxon>
        <taxon>Dikarya</taxon>
        <taxon>Ascomycota</taxon>
        <taxon>Pezizomycotina</taxon>
        <taxon>Eurotiomycetes</taxon>
        <taxon>Chaetothyriomycetidae</taxon>
        <taxon>Chaetothyriales</taxon>
        <taxon>Trichomeriaceae</taxon>
        <taxon>Knufia</taxon>
    </lineage>
</organism>